<organism evidence="3 4">
    <name type="scientific">Meloidogyne enterolobii</name>
    <name type="common">Root-knot nematode worm</name>
    <name type="synonym">Meloidogyne mayaguensis</name>
    <dbReference type="NCBI Taxonomy" id="390850"/>
    <lineage>
        <taxon>Eukaryota</taxon>
        <taxon>Metazoa</taxon>
        <taxon>Ecdysozoa</taxon>
        <taxon>Nematoda</taxon>
        <taxon>Chromadorea</taxon>
        <taxon>Rhabditida</taxon>
        <taxon>Tylenchina</taxon>
        <taxon>Tylenchomorpha</taxon>
        <taxon>Tylenchoidea</taxon>
        <taxon>Meloidogynidae</taxon>
        <taxon>Meloidogyninae</taxon>
        <taxon>Meloidogyne</taxon>
    </lineage>
</organism>
<dbReference type="EMBL" id="CAJEWN010001511">
    <property type="protein sequence ID" value="CAD2198038.1"/>
    <property type="molecule type" value="Genomic_DNA"/>
</dbReference>
<dbReference type="Pfam" id="PF18701">
    <property type="entry name" value="DUF5641"/>
    <property type="match status" value="1"/>
</dbReference>
<reference evidence="3 4" key="1">
    <citation type="submission" date="2020-08" db="EMBL/GenBank/DDBJ databases">
        <authorList>
            <person name="Koutsovoulos G."/>
            <person name="Danchin GJ E."/>
        </authorList>
    </citation>
    <scope>NUCLEOTIDE SEQUENCE [LARGE SCALE GENOMIC DNA]</scope>
</reference>
<dbReference type="Pfam" id="PF05380">
    <property type="entry name" value="Peptidase_A17"/>
    <property type="match status" value="1"/>
</dbReference>
<dbReference type="Gene3D" id="3.30.420.10">
    <property type="entry name" value="Ribonuclease H-like superfamily/Ribonuclease H"/>
    <property type="match status" value="1"/>
</dbReference>
<evidence type="ECO:0000313" key="4">
    <source>
        <dbReference type="Proteomes" id="UP000580250"/>
    </source>
</evidence>
<dbReference type="InterPro" id="IPR036397">
    <property type="entry name" value="RNaseH_sf"/>
</dbReference>
<feature type="domain" description="Integrase catalytic" evidence="2">
    <location>
        <begin position="347"/>
        <end position="540"/>
    </location>
</feature>
<comment type="caution">
    <text evidence="3">The sequence shown here is derived from an EMBL/GenBank/DDBJ whole genome shotgun (WGS) entry which is preliminary data.</text>
</comment>
<dbReference type="Pfam" id="PF17921">
    <property type="entry name" value="Integrase_H2C2"/>
    <property type="match status" value="1"/>
</dbReference>
<keyword evidence="1" id="KW-0472">Membrane</keyword>
<dbReference type="InterPro" id="IPR001584">
    <property type="entry name" value="Integrase_cat-core"/>
</dbReference>
<feature type="transmembrane region" description="Helical" evidence="1">
    <location>
        <begin position="843"/>
        <end position="864"/>
    </location>
</feature>
<keyword evidence="1" id="KW-1133">Transmembrane helix</keyword>
<evidence type="ECO:0000256" key="1">
    <source>
        <dbReference type="SAM" id="Phobius"/>
    </source>
</evidence>
<dbReference type="AlphaFoldDB" id="A0A6V7XFJ6"/>
<evidence type="ECO:0000259" key="2">
    <source>
        <dbReference type="PROSITE" id="PS50994"/>
    </source>
</evidence>
<dbReference type="OrthoDB" id="7550652at2759"/>
<sequence length="865" mass="99981">MIHLVYARNRLRPKKMPISIPRMELLGVVIATRIIKFVERQIGIKVNEKYLWCDSRSVLYWIKNNQEKEKFVQNRIKEIRTNIDLKFGYVPTEGNPADIGTRGCTPLELRANKQWWYGPVWLEEPKENWPSELNFQINEEKSENEFEERTAGINICANNFKDENFIEINDWSNWLRLIRCIARVSKIAKNWLNRCKIKITSEILTKIDKEHPITVTDMRESEKIIYRMVQKSLINSKNNNIKLVKDSDGILHLQSRINNCEADDGFKHPIVLPKGNPVIKLIMKYEHERLLHSGVDATLGAFLSKFWAPCSRRDAKIIVKGCKKCQRIIGPTFSLPEMPNHPKERVCISRPFESVGIDYLGPSICKIDGNKQKFWIVLFTCFTTRAIHLEIAFELTALAFLHALRRFIAQRGVPAKIISDNANQFKVVSKSIDAKIVGKWSQDKQSEKNKFNNFIINRGIEWKFIPALSPWQGGIYERLVKLVKDSFKKTLGCAILNVEELKTFIKEVEMAINSRPLTYVSTESEGFSVLKPVDFIIPNINNNTHLTEETEDLDEEYKTGRLSGVDQLREKCTTLKKALERFWNRWSKEYLLVLREKSGWTHQNLRTSIKREPAIGEVVVVQQEGQPRNSWTLGKIIELDGIPSRSAKILIGNKKLVRPINKLFPLEVNEASEPNDENNEKEKEKVEMKTKNKINNLTDNTNKNISPHPMITRSKKALLLQIVQFLSIFILVLTQERGPLRSCRGCKLICKDYGIKVIGLPETKKIEICCMGSCLLETNSINILEFSLPKDVTPLEYKCQVTFWDRWRKYRDRITCPPVDPCKRVEGLFERITNPQCESFETLILIGTFTGIILSISVGLLMFFV</sequence>
<dbReference type="PANTHER" id="PTHR47331">
    <property type="entry name" value="PHD-TYPE DOMAIN-CONTAINING PROTEIN"/>
    <property type="match status" value="1"/>
</dbReference>
<dbReference type="Proteomes" id="UP000580250">
    <property type="component" value="Unassembled WGS sequence"/>
</dbReference>
<dbReference type="GO" id="GO:0015074">
    <property type="term" value="P:DNA integration"/>
    <property type="evidence" value="ECO:0007669"/>
    <property type="project" value="InterPro"/>
</dbReference>
<dbReference type="PROSITE" id="PS50994">
    <property type="entry name" value="INTEGRASE"/>
    <property type="match status" value="1"/>
</dbReference>
<dbReference type="InterPro" id="IPR012337">
    <property type="entry name" value="RNaseH-like_sf"/>
</dbReference>
<dbReference type="InterPro" id="IPR040676">
    <property type="entry name" value="DUF5641"/>
</dbReference>
<dbReference type="InterPro" id="IPR041588">
    <property type="entry name" value="Integrase_H2C2"/>
</dbReference>
<dbReference type="GO" id="GO:0003676">
    <property type="term" value="F:nucleic acid binding"/>
    <property type="evidence" value="ECO:0007669"/>
    <property type="project" value="InterPro"/>
</dbReference>
<dbReference type="Gene3D" id="1.10.340.70">
    <property type="match status" value="1"/>
</dbReference>
<accession>A0A6V7XFJ6</accession>
<evidence type="ECO:0000313" key="3">
    <source>
        <dbReference type="EMBL" id="CAD2198038.1"/>
    </source>
</evidence>
<gene>
    <name evidence="3" type="ORF">MENT_LOCUS51320</name>
</gene>
<keyword evidence="1" id="KW-0812">Transmembrane</keyword>
<protein>
    <recommendedName>
        <fullName evidence="2">Integrase catalytic domain-containing protein</fullName>
    </recommendedName>
</protein>
<name>A0A6V7XFJ6_MELEN</name>
<proteinExistence type="predicted"/>
<dbReference type="SUPFAM" id="SSF53098">
    <property type="entry name" value="Ribonuclease H-like"/>
    <property type="match status" value="1"/>
</dbReference>
<dbReference type="InterPro" id="IPR008042">
    <property type="entry name" value="Retrotrans_Pao"/>
</dbReference>